<dbReference type="Proteomes" id="UP000294739">
    <property type="component" value="Unassembled WGS sequence"/>
</dbReference>
<evidence type="ECO:0000313" key="9">
    <source>
        <dbReference type="Proteomes" id="UP000294739"/>
    </source>
</evidence>
<proteinExistence type="predicted"/>
<keyword evidence="2 5" id="KW-0812">Transmembrane</keyword>
<feature type="domain" description="ABC transmembrane type-1" evidence="7">
    <location>
        <begin position="44"/>
        <end position="314"/>
    </location>
</feature>
<keyword evidence="4 5" id="KW-0472">Membrane</keyword>
<feature type="transmembrane region" description="Helical" evidence="5">
    <location>
        <begin position="171"/>
        <end position="190"/>
    </location>
</feature>
<dbReference type="Gene3D" id="3.40.50.300">
    <property type="entry name" value="P-loop containing nucleotide triphosphate hydrolases"/>
    <property type="match status" value="1"/>
</dbReference>
<reference evidence="8 9" key="1">
    <citation type="submission" date="2019-03" db="EMBL/GenBank/DDBJ databases">
        <title>Draft genome sequences of novel Actinobacteria.</title>
        <authorList>
            <person name="Sahin N."/>
            <person name="Ay H."/>
            <person name="Saygin H."/>
        </authorList>
    </citation>
    <scope>NUCLEOTIDE SEQUENCE [LARGE SCALE GENOMIC DNA]</scope>
    <source>
        <strain evidence="8 9">5K138</strain>
    </source>
</reference>
<organism evidence="8 9">
    <name type="scientific">Jiangella asiatica</name>
    <dbReference type="NCBI Taxonomy" id="2530372"/>
    <lineage>
        <taxon>Bacteria</taxon>
        <taxon>Bacillati</taxon>
        <taxon>Actinomycetota</taxon>
        <taxon>Actinomycetes</taxon>
        <taxon>Jiangellales</taxon>
        <taxon>Jiangellaceae</taxon>
        <taxon>Jiangella</taxon>
    </lineage>
</organism>
<evidence type="ECO:0000256" key="2">
    <source>
        <dbReference type="ARBA" id="ARBA00022692"/>
    </source>
</evidence>
<feature type="domain" description="ABC transporter" evidence="6">
    <location>
        <begin position="297"/>
        <end position="562"/>
    </location>
</feature>
<accession>A0A4V2Z2S2</accession>
<dbReference type="InterPro" id="IPR011527">
    <property type="entry name" value="ABC1_TM_dom"/>
</dbReference>
<evidence type="ECO:0000259" key="7">
    <source>
        <dbReference type="PROSITE" id="PS50929"/>
    </source>
</evidence>
<feature type="transmembrane region" description="Helical" evidence="5">
    <location>
        <begin position="291"/>
        <end position="312"/>
    </location>
</feature>
<dbReference type="GO" id="GO:0016887">
    <property type="term" value="F:ATP hydrolysis activity"/>
    <property type="evidence" value="ECO:0007669"/>
    <property type="project" value="InterPro"/>
</dbReference>
<dbReference type="PANTHER" id="PTHR43394">
    <property type="entry name" value="ATP-DEPENDENT PERMEASE MDL1, MITOCHONDRIAL"/>
    <property type="match status" value="1"/>
</dbReference>
<dbReference type="InterPro" id="IPR003439">
    <property type="entry name" value="ABC_transporter-like_ATP-bd"/>
</dbReference>
<comment type="caution">
    <text evidence="8">The sequence shown here is derived from an EMBL/GenBank/DDBJ whole genome shotgun (WGS) entry which is preliminary data.</text>
</comment>
<dbReference type="PANTHER" id="PTHR43394:SF1">
    <property type="entry name" value="ATP-BINDING CASSETTE SUB-FAMILY B MEMBER 10, MITOCHONDRIAL"/>
    <property type="match status" value="1"/>
</dbReference>
<dbReference type="Pfam" id="PF00664">
    <property type="entry name" value="ABC_membrane"/>
    <property type="match status" value="1"/>
</dbReference>
<dbReference type="Pfam" id="PF00005">
    <property type="entry name" value="ABC_tran"/>
    <property type="match status" value="1"/>
</dbReference>
<evidence type="ECO:0000256" key="4">
    <source>
        <dbReference type="ARBA" id="ARBA00023136"/>
    </source>
</evidence>
<dbReference type="SUPFAM" id="SSF90123">
    <property type="entry name" value="ABC transporter transmembrane region"/>
    <property type="match status" value="1"/>
</dbReference>
<dbReference type="InParanoid" id="A0A4V2Z2S2"/>
<feature type="transmembrane region" description="Helical" evidence="5">
    <location>
        <begin position="21"/>
        <end position="49"/>
    </location>
</feature>
<dbReference type="RefSeq" id="WP_131895937.1">
    <property type="nucleotide sequence ID" value="NZ_SMKZ01000020.1"/>
</dbReference>
<name>A0A4V2Z2S2_9ACTN</name>
<dbReference type="SUPFAM" id="SSF52540">
    <property type="entry name" value="P-loop containing nucleoside triphosphate hydrolases"/>
    <property type="match status" value="1"/>
</dbReference>
<evidence type="ECO:0000256" key="5">
    <source>
        <dbReference type="SAM" id="Phobius"/>
    </source>
</evidence>
<dbReference type="InterPro" id="IPR039421">
    <property type="entry name" value="Type_1_exporter"/>
</dbReference>
<keyword evidence="9" id="KW-1185">Reference proteome</keyword>
<dbReference type="GO" id="GO:0005524">
    <property type="term" value="F:ATP binding"/>
    <property type="evidence" value="ECO:0007669"/>
    <property type="project" value="UniProtKB-KW"/>
</dbReference>
<dbReference type="OrthoDB" id="4966664at2"/>
<sequence>MRPFPDPDPGRPDRLTPGRYLFWLTRLEIGVVLLGAFYGCLWPVAQALVPYAVGRAIDDGLAARDRSDLLLWGGIVLALGLVQAASGILQDRCALANALGARYRTLQLVTRQAARLGATLPRRVSAGEVMSVGVSDVTQIGRALEISSRGIGSAVTIVVIATIMLEASWQLGLVVLAGVPVMVWALSLLLRPLIDRQSRLRDQQSELTSRAVDIVGGLRVLRGIGGEEMFAGRYREESQRVRHAGVQVARVESLLESTRMLLPGLLVALVVFLGARYVLDGDLTGGQLVAFYGYAVFLAVPVRRISIAAGVVMKAHVAARRVVDLLALEPELASGPKRLEAAASDLHDPASGLVVDGGRFTAVACSRPADADAVADRLGRYTDSDVTYGEQPIRDLDLDDVRRHVLVVSNDARLFAGALRDELDPAGRADDHRLDRTVDVASGADILEALPDGLDTEIAPDGREFSGGQRQRLRLARALTVDPEVLVLVEPTSAVDAHTEARIAERLAAERTGRTTVVFSTSPILLDHADRVVLVDAGKAVATGTHAELMGDERYRALVAREEGEA</sequence>
<dbReference type="PROSITE" id="PS50929">
    <property type="entry name" value="ABC_TM1F"/>
    <property type="match status" value="1"/>
</dbReference>
<protein>
    <submittedName>
        <fullName evidence="8">ABC transporter ATP-binding protein</fullName>
    </submittedName>
</protein>
<dbReference type="AlphaFoldDB" id="A0A4V2Z2S2"/>
<dbReference type="InterPro" id="IPR036640">
    <property type="entry name" value="ABC1_TM_sf"/>
</dbReference>
<feature type="transmembrane region" description="Helical" evidence="5">
    <location>
        <begin position="260"/>
        <end position="279"/>
    </location>
</feature>
<dbReference type="Gene3D" id="1.20.1560.10">
    <property type="entry name" value="ABC transporter type 1, transmembrane domain"/>
    <property type="match status" value="1"/>
</dbReference>
<gene>
    <name evidence="8" type="ORF">E1269_15225</name>
</gene>
<feature type="transmembrane region" description="Helical" evidence="5">
    <location>
        <begin position="146"/>
        <end position="165"/>
    </location>
</feature>
<evidence type="ECO:0000259" key="6">
    <source>
        <dbReference type="PROSITE" id="PS50893"/>
    </source>
</evidence>
<evidence type="ECO:0000313" key="8">
    <source>
        <dbReference type="EMBL" id="TDE09068.1"/>
    </source>
</evidence>
<dbReference type="GO" id="GO:0015421">
    <property type="term" value="F:ABC-type oligopeptide transporter activity"/>
    <property type="evidence" value="ECO:0007669"/>
    <property type="project" value="TreeGrafter"/>
</dbReference>
<dbReference type="PROSITE" id="PS00211">
    <property type="entry name" value="ABC_TRANSPORTER_1"/>
    <property type="match status" value="1"/>
</dbReference>
<dbReference type="InterPro" id="IPR027417">
    <property type="entry name" value="P-loop_NTPase"/>
</dbReference>
<keyword evidence="8" id="KW-0067">ATP-binding</keyword>
<keyword evidence="8" id="KW-0547">Nucleotide-binding</keyword>
<evidence type="ECO:0000256" key="1">
    <source>
        <dbReference type="ARBA" id="ARBA00004651"/>
    </source>
</evidence>
<dbReference type="EMBL" id="SMKZ01000020">
    <property type="protein sequence ID" value="TDE09068.1"/>
    <property type="molecule type" value="Genomic_DNA"/>
</dbReference>
<dbReference type="InterPro" id="IPR017871">
    <property type="entry name" value="ABC_transporter-like_CS"/>
</dbReference>
<feature type="transmembrane region" description="Helical" evidence="5">
    <location>
        <begin position="69"/>
        <end position="89"/>
    </location>
</feature>
<comment type="subcellular location">
    <subcellularLocation>
        <location evidence="1">Cell membrane</location>
        <topology evidence="1">Multi-pass membrane protein</topology>
    </subcellularLocation>
</comment>
<dbReference type="PROSITE" id="PS50893">
    <property type="entry name" value="ABC_TRANSPORTER_2"/>
    <property type="match status" value="1"/>
</dbReference>
<dbReference type="GO" id="GO:0005886">
    <property type="term" value="C:plasma membrane"/>
    <property type="evidence" value="ECO:0007669"/>
    <property type="project" value="UniProtKB-SubCell"/>
</dbReference>
<keyword evidence="3 5" id="KW-1133">Transmembrane helix</keyword>
<evidence type="ECO:0000256" key="3">
    <source>
        <dbReference type="ARBA" id="ARBA00022989"/>
    </source>
</evidence>